<keyword evidence="1" id="KW-1133">Transmembrane helix</keyword>
<feature type="transmembrane region" description="Helical" evidence="1">
    <location>
        <begin position="282"/>
        <end position="302"/>
    </location>
</feature>
<accession>A0A5M6DQV3</accession>
<protein>
    <recommendedName>
        <fullName evidence="2">DUF6311 domain-containing protein</fullName>
    </recommendedName>
</protein>
<dbReference type="InterPro" id="IPR046278">
    <property type="entry name" value="DUF6311"/>
</dbReference>
<proteinExistence type="predicted"/>
<feature type="transmembrane region" description="Helical" evidence="1">
    <location>
        <begin position="378"/>
        <end position="394"/>
    </location>
</feature>
<dbReference type="RefSeq" id="WP_150086950.1">
    <property type="nucleotide sequence ID" value="NZ_VWSF01000002.1"/>
</dbReference>
<feature type="transmembrane region" description="Helical" evidence="1">
    <location>
        <begin position="406"/>
        <end position="428"/>
    </location>
</feature>
<feature type="transmembrane region" description="Helical" evidence="1">
    <location>
        <begin position="158"/>
        <end position="176"/>
    </location>
</feature>
<reference evidence="3 4" key="1">
    <citation type="submission" date="2019-09" db="EMBL/GenBank/DDBJ databases">
        <title>Genome sequence and assembly of Adhaeribacter sp.</title>
        <authorList>
            <person name="Chhetri G."/>
        </authorList>
    </citation>
    <scope>NUCLEOTIDE SEQUENCE [LARGE SCALE GENOMIC DNA]</scope>
    <source>
        <strain evidence="3 4">DK36</strain>
    </source>
</reference>
<evidence type="ECO:0000256" key="1">
    <source>
        <dbReference type="SAM" id="Phobius"/>
    </source>
</evidence>
<dbReference type="Pfam" id="PF19830">
    <property type="entry name" value="DUF6311"/>
    <property type="match status" value="1"/>
</dbReference>
<name>A0A5M6DQV3_9BACT</name>
<comment type="caution">
    <text evidence="3">The sequence shown here is derived from an EMBL/GenBank/DDBJ whole genome shotgun (WGS) entry which is preliminary data.</text>
</comment>
<gene>
    <name evidence="3" type="ORF">F0145_03650</name>
</gene>
<feature type="transmembrane region" description="Helical" evidence="1">
    <location>
        <begin position="182"/>
        <end position="200"/>
    </location>
</feature>
<dbReference type="Proteomes" id="UP000323426">
    <property type="component" value="Unassembled WGS sequence"/>
</dbReference>
<keyword evidence="4" id="KW-1185">Reference proteome</keyword>
<evidence type="ECO:0000313" key="3">
    <source>
        <dbReference type="EMBL" id="KAA5548622.1"/>
    </source>
</evidence>
<evidence type="ECO:0000313" key="4">
    <source>
        <dbReference type="Proteomes" id="UP000323426"/>
    </source>
</evidence>
<feature type="transmembrane region" description="Helical" evidence="1">
    <location>
        <begin position="207"/>
        <end position="227"/>
    </location>
</feature>
<dbReference type="AlphaFoldDB" id="A0A5M6DQV3"/>
<feature type="transmembrane region" description="Helical" evidence="1">
    <location>
        <begin position="77"/>
        <end position="96"/>
    </location>
</feature>
<sequence length="591" mass="68543">MLQHNKFLLAARNIDWLKNYFTFQAYLQQPFALGLLKFEHFNYPFGEYILYTDNSPVFAIAVKLFSNYIFDVSADGLFVYHLFLVSGILLSTFLLFQILTCLIQDRACIIFFSLILPWLQPQLFRLGGHFSLSFSFVLLLGILFLLRSYRHFYTGKNIIKELFWFVPALIIVSFIHLYYLPLVLVLVGYFCAAWVLQAFFRNENYRFLIAWSIAAVLIPLCVTYSIIRLTDGYYELRPDKATGYSFVGNKLHLSDLYTAYAHNHLKFNYLFTPEPSGNWEPYAYLGSFALYVGALLLIMGVFRLFFKAAFFPSVANHEFTRSFLLLFGVASFGSLFISLGDYFNLFSSDLPVRNYLNIFRYLKKITESVTHFRALDRFGWVFFWFINLLVIYYYDQLLQSKSGKIVRFVAYTLALLALSDTLDAFAYYHRNVIANELTDPTLKKELYLAEGIQVSDFQAILPIPFYYIGTEETDLEMSVPEDFQTKTIQLSLTSNLPLMASQMSRTAPAQAKEIFSLITGQASSNLKSKLNNKPLLVAVDTTLYNQHIKYCEKVPFRSSCQVYEAGRTFVQRHQLQPIGKFRNVILYSYKY</sequence>
<keyword evidence="1" id="KW-0472">Membrane</keyword>
<evidence type="ECO:0000259" key="2">
    <source>
        <dbReference type="Pfam" id="PF19830"/>
    </source>
</evidence>
<feature type="transmembrane region" description="Helical" evidence="1">
    <location>
        <begin position="126"/>
        <end position="146"/>
    </location>
</feature>
<feature type="domain" description="DUF6311" evidence="2">
    <location>
        <begin position="7"/>
        <end position="407"/>
    </location>
</feature>
<organism evidence="3 4">
    <name type="scientific">Adhaeribacter rhizoryzae</name>
    <dbReference type="NCBI Taxonomy" id="2607907"/>
    <lineage>
        <taxon>Bacteria</taxon>
        <taxon>Pseudomonadati</taxon>
        <taxon>Bacteroidota</taxon>
        <taxon>Cytophagia</taxon>
        <taxon>Cytophagales</taxon>
        <taxon>Hymenobacteraceae</taxon>
        <taxon>Adhaeribacter</taxon>
    </lineage>
</organism>
<keyword evidence="1" id="KW-0812">Transmembrane</keyword>
<feature type="transmembrane region" description="Helical" evidence="1">
    <location>
        <begin position="323"/>
        <end position="343"/>
    </location>
</feature>
<dbReference type="EMBL" id="VWSF01000002">
    <property type="protein sequence ID" value="KAA5548622.1"/>
    <property type="molecule type" value="Genomic_DNA"/>
</dbReference>